<gene>
    <name evidence="1" type="ORF">HB943_02055</name>
</gene>
<dbReference type="AlphaFoldDB" id="A0A841Z289"/>
<organism evidence="1 2">
    <name type="scientific">Listeria weihenstephanensis</name>
    <dbReference type="NCBI Taxonomy" id="1006155"/>
    <lineage>
        <taxon>Bacteria</taxon>
        <taxon>Bacillati</taxon>
        <taxon>Bacillota</taxon>
        <taxon>Bacilli</taxon>
        <taxon>Bacillales</taxon>
        <taxon>Listeriaceae</taxon>
        <taxon>Listeria</taxon>
    </lineage>
</organism>
<reference evidence="1 2" key="1">
    <citation type="submission" date="2020-03" db="EMBL/GenBank/DDBJ databases">
        <title>Soil Listeria distribution.</title>
        <authorList>
            <person name="Liao J."/>
            <person name="Wiedmann M."/>
        </authorList>
    </citation>
    <scope>NUCLEOTIDE SEQUENCE [LARGE SCALE GENOMIC DNA]</scope>
    <source>
        <strain evidence="1 2">FSL L7-1523</strain>
    </source>
</reference>
<dbReference type="Proteomes" id="UP000564536">
    <property type="component" value="Unassembled WGS sequence"/>
</dbReference>
<dbReference type="EMBL" id="JAARRL010000002">
    <property type="protein sequence ID" value="MBC1499370.1"/>
    <property type="molecule type" value="Genomic_DNA"/>
</dbReference>
<sequence length="149" mass="17120">METVEFKAILEEMDLAVRESTKGFLITEDESCCDVATVSNRCENVMCIVDDAHVALGRSAVTELFELLTAYASTPLDKCEPERKWYLRDPVKSCKGDNYLNIMFEGGYRIWSNERENSIYQTQFTRAEIEAFTFPTEHLIEDEVKPDGR</sequence>
<accession>A0A841Z289</accession>
<protein>
    <submittedName>
        <fullName evidence="1">Uncharacterized protein</fullName>
    </submittedName>
</protein>
<proteinExistence type="predicted"/>
<evidence type="ECO:0000313" key="2">
    <source>
        <dbReference type="Proteomes" id="UP000564536"/>
    </source>
</evidence>
<evidence type="ECO:0000313" key="1">
    <source>
        <dbReference type="EMBL" id="MBC1499370.1"/>
    </source>
</evidence>
<name>A0A841Z289_9LIST</name>
<dbReference type="RefSeq" id="WP_185424278.1">
    <property type="nucleotide sequence ID" value="NZ_JAARRL010000002.1"/>
</dbReference>
<comment type="caution">
    <text evidence="1">The sequence shown here is derived from an EMBL/GenBank/DDBJ whole genome shotgun (WGS) entry which is preliminary data.</text>
</comment>